<evidence type="ECO:0000256" key="7">
    <source>
        <dbReference type="ARBA" id="ARBA00023002"/>
    </source>
</evidence>
<name>A0A402ALE3_9CHLR</name>
<dbReference type="Pfam" id="PF01077">
    <property type="entry name" value="NIR_SIR"/>
    <property type="match status" value="2"/>
</dbReference>
<dbReference type="RefSeq" id="WP_126551654.1">
    <property type="nucleotide sequence ID" value="NZ_BIFS01000001.1"/>
</dbReference>
<comment type="cofactor">
    <cofactor evidence="1">
        <name>siroheme</name>
        <dbReference type="ChEBI" id="CHEBI:60052"/>
    </cofactor>
</comment>
<sequence length="584" mass="65252">MSTPDQDKSTEEKTLLHLGPGEGSKVEHIKIESNYLHGQIVEELAQDTPRFTEDQVQLIKFHGMYQQEDRDARQARKAAGAEKAYQFMIRSRIPGGALTAEQYLVQDDLSERYGNHTMRITTRQSFQLHGILKGDIHATIHGINESLLSTLAACGDVNRNVMACPAPVSTRAQAQIQEVANKLALHLAPKSSAYHEIWVDGEKVHSSEEAEEVVEPMYGQTYLPRKFKIGVAYPGDNCVDAFTQDIGFVARVEDEQLVGFTVVIGGGMGSTHGKKETFPRLANPFADVTVEQVLKVAETIITVQRDYGDRTNRRHARMKYVVEERGIPWFRQQVEERLGYTLSDPSEVHFHDVDHHLGWHQQADGNWFLGLHIENGRLKDTETQRLKSGLRAVIQEFSPNVRLTGQQNILLIDIPEEKREALEARLQEFGIATDPAAAGAYRYAMACPALPTCGLAVAEAERALPGVVKLLESSLTELGLDSEKISFRMTGCPNGCARPYMGDVGFVGRSKDLYNVHLGGDWQNTRLNTIYAQNVNVKDIPGLLHPLFVLWRDERQSGEGFGDFCHRLGVEQLKERTAAQATTR</sequence>
<dbReference type="SUPFAM" id="SSF55124">
    <property type="entry name" value="Nitrite/Sulfite reductase N-terminal domain-like"/>
    <property type="match status" value="2"/>
</dbReference>
<evidence type="ECO:0000256" key="5">
    <source>
        <dbReference type="ARBA" id="ARBA00022617"/>
    </source>
</evidence>
<comment type="cofactor">
    <cofactor evidence="2">
        <name>[4Fe-4S] cluster</name>
        <dbReference type="ChEBI" id="CHEBI:49883"/>
    </cofactor>
</comment>
<feature type="compositionally biased region" description="Basic and acidic residues" evidence="10">
    <location>
        <begin position="1"/>
        <end position="15"/>
    </location>
</feature>
<evidence type="ECO:0000259" key="11">
    <source>
        <dbReference type="Pfam" id="PF01077"/>
    </source>
</evidence>
<dbReference type="FunFam" id="3.30.413.10:FF:000014">
    <property type="entry name" value="Sulfite reductase [ferredoxin], chloroplastic"/>
    <property type="match status" value="1"/>
</dbReference>
<dbReference type="EMBL" id="BIFS01000001">
    <property type="protein sequence ID" value="GCE19855.1"/>
    <property type="molecule type" value="Genomic_DNA"/>
</dbReference>
<evidence type="ECO:0000256" key="4">
    <source>
        <dbReference type="ARBA" id="ARBA00022485"/>
    </source>
</evidence>
<evidence type="ECO:0000256" key="2">
    <source>
        <dbReference type="ARBA" id="ARBA00001966"/>
    </source>
</evidence>
<dbReference type="Proteomes" id="UP000287188">
    <property type="component" value="Unassembled WGS sequence"/>
</dbReference>
<dbReference type="InterPro" id="IPR005117">
    <property type="entry name" value="NiRdtase/SiRdtase_haem-b_fer"/>
</dbReference>
<comment type="caution">
    <text evidence="13">The sequence shown here is derived from an EMBL/GenBank/DDBJ whole genome shotgun (WGS) entry which is preliminary data.</text>
</comment>
<keyword evidence="4" id="KW-0004">4Fe-4S</keyword>
<evidence type="ECO:0000313" key="13">
    <source>
        <dbReference type="EMBL" id="GCE19855.1"/>
    </source>
</evidence>
<evidence type="ECO:0000256" key="9">
    <source>
        <dbReference type="ARBA" id="ARBA00023014"/>
    </source>
</evidence>
<evidence type="ECO:0000256" key="6">
    <source>
        <dbReference type="ARBA" id="ARBA00022723"/>
    </source>
</evidence>
<feature type="domain" description="Nitrite/sulphite reductase 4Fe-4S" evidence="11">
    <location>
        <begin position="483"/>
        <end position="577"/>
    </location>
</feature>
<feature type="domain" description="Nitrite/Sulfite reductase ferredoxin-like" evidence="12">
    <location>
        <begin position="360"/>
        <end position="428"/>
    </location>
</feature>
<keyword evidence="5" id="KW-0349">Heme</keyword>
<dbReference type="Gene3D" id="3.90.480.20">
    <property type="match status" value="2"/>
</dbReference>
<dbReference type="GO" id="GO:0051539">
    <property type="term" value="F:4 iron, 4 sulfur cluster binding"/>
    <property type="evidence" value="ECO:0007669"/>
    <property type="project" value="UniProtKB-KW"/>
</dbReference>
<keyword evidence="14" id="KW-1185">Reference proteome</keyword>
<dbReference type="InterPro" id="IPR006067">
    <property type="entry name" value="NO2/SO3_Rdtase_4Fe4S_dom"/>
</dbReference>
<dbReference type="AlphaFoldDB" id="A0A402ALE3"/>
<protein>
    <submittedName>
        <fullName evidence="13">Sulfite reductase subunit beta</fullName>
    </submittedName>
</protein>
<evidence type="ECO:0000313" key="14">
    <source>
        <dbReference type="Proteomes" id="UP000287188"/>
    </source>
</evidence>
<dbReference type="PANTHER" id="PTHR11493:SF47">
    <property type="entry name" value="SULFITE REDUCTASE [NADPH] SUBUNIT BETA"/>
    <property type="match status" value="1"/>
</dbReference>
<keyword evidence="8" id="KW-0408">Iron</keyword>
<dbReference type="PRINTS" id="PR00397">
    <property type="entry name" value="SIROHAEM"/>
</dbReference>
<dbReference type="GO" id="GO:0050311">
    <property type="term" value="F:sulfite reductase (ferredoxin) activity"/>
    <property type="evidence" value="ECO:0007669"/>
    <property type="project" value="TreeGrafter"/>
</dbReference>
<dbReference type="InterPro" id="IPR045854">
    <property type="entry name" value="NO2/SO3_Rdtase_4Fe4S_sf"/>
</dbReference>
<dbReference type="GO" id="GO:0000103">
    <property type="term" value="P:sulfate assimilation"/>
    <property type="evidence" value="ECO:0007669"/>
    <property type="project" value="TreeGrafter"/>
</dbReference>
<dbReference type="SUPFAM" id="SSF56014">
    <property type="entry name" value="Nitrite and sulphite reductase 4Fe-4S domain-like"/>
    <property type="match status" value="2"/>
</dbReference>
<accession>A0A402ALE3</accession>
<comment type="similarity">
    <text evidence="3">Belongs to the nitrite and sulfite reductase 4Fe-4S domain family.</text>
</comment>
<dbReference type="InterPro" id="IPR045169">
    <property type="entry name" value="NO2/SO3_Rdtase_4Fe4S_prot"/>
</dbReference>
<dbReference type="GO" id="GO:0009337">
    <property type="term" value="C:sulfite reductase complex (NADPH)"/>
    <property type="evidence" value="ECO:0007669"/>
    <property type="project" value="TreeGrafter"/>
</dbReference>
<evidence type="ECO:0000256" key="1">
    <source>
        <dbReference type="ARBA" id="ARBA00001929"/>
    </source>
</evidence>
<dbReference type="Pfam" id="PF03460">
    <property type="entry name" value="NIR_SIR_ferr"/>
    <property type="match status" value="2"/>
</dbReference>
<evidence type="ECO:0000259" key="12">
    <source>
        <dbReference type="Pfam" id="PF03460"/>
    </source>
</evidence>
<keyword evidence="6" id="KW-0479">Metal-binding</keyword>
<keyword evidence="9" id="KW-0411">Iron-sulfur</keyword>
<feature type="domain" description="Nitrite/Sulfite reductase ferredoxin-like" evidence="12">
    <location>
        <begin position="85"/>
        <end position="141"/>
    </location>
</feature>
<reference evidence="14" key="1">
    <citation type="submission" date="2018-12" db="EMBL/GenBank/DDBJ databases">
        <title>Tengunoibacter tsumagoiensis gen. nov., sp. nov., Dictyobacter kobayashii sp. nov., D. alpinus sp. nov., and D. joshuensis sp. nov. and description of Dictyobacteraceae fam. nov. within the order Ktedonobacterales isolated from Tengu-no-mugimeshi.</title>
        <authorList>
            <person name="Wang C.M."/>
            <person name="Zheng Y."/>
            <person name="Sakai Y."/>
            <person name="Toyoda A."/>
            <person name="Minakuchi Y."/>
            <person name="Abe K."/>
            <person name="Yokota A."/>
            <person name="Yabe S."/>
        </authorList>
    </citation>
    <scope>NUCLEOTIDE SEQUENCE [LARGE SCALE GENOMIC DNA]</scope>
    <source>
        <strain evidence="14">Uno11</strain>
    </source>
</reference>
<dbReference type="Gene3D" id="3.30.413.10">
    <property type="entry name" value="Sulfite Reductase Hemoprotein, domain 1"/>
    <property type="match status" value="2"/>
</dbReference>
<dbReference type="InterPro" id="IPR006066">
    <property type="entry name" value="NO2/SO3_Rdtase_FeS/sirohaem_BS"/>
</dbReference>
<dbReference type="PANTHER" id="PTHR11493">
    <property type="entry name" value="SULFITE REDUCTASE [NADPH] SUBUNIT BETA-RELATED"/>
    <property type="match status" value="1"/>
</dbReference>
<evidence type="ECO:0000256" key="8">
    <source>
        <dbReference type="ARBA" id="ARBA00023004"/>
    </source>
</evidence>
<feature type="region of interest" description="Disordered" evidence="10">
    <location>
        <begin position="1"/>
        <end position="21"/>
    </location>
</feature>
<proteinExistence type="inferred from homology"/>
<dbReference type="InterPro" id="IPR036136">
    <property type="entry name" value="Nit/Sulf_reduc_fer-like_dom_sf"/>
</dbReference>
<dbReference type="GO" id="GO:0020037">
    <property type="term" value="F:heme binding"/>
    <property type="evidence" value="ECO:0007669"/>
    <property type="project" value="InterPro"/>
</dbReference>
<keyword evidence="7" id="KW-0560">Oxidoreductase</keyword>
<feature type="domain" description="Nitrite/sulphite reductase 4Fe-4S" evidence="11">
    <location>
        <begin position="180"/>
        <end position="339"/>
    </location>
</feature>
<organism evidence="13 14">
    <name type="scientific">Dictyobacter kobayashii</name>
    <dbReference type="NCBI Taxonomy" id="2014872"/>
    <lineage>
        <taxon>Bacteria</taxon>
        <taxon>Bacillati</taxon>
        <taxon>Chloroflexota</taxon>
        <taxon>Ktedonobacteria</taxon>
        <taxon>Ktedonobacterales</taxon>
        <taxon>Dictyobacteraceae</taxon>
        <taxon>Dictyobacter</taxon>
    </lineage>
</organism>
<dbReference type="PROSITE" id="PS00365">
    <property type="entry name" value="NIR_SIR"/>
    <property type="match status" value="1"/>
</dbReference>
<gene>
    <name evidence="13" type="primary">sir</name>
    <name evidence="13" type="ORF">KDK_36550</name>
</gene>
<dbReference type="NCBIfam" id="NF010029">
    <property type="entry name" value="PRK13504.1"/>
    <property type="match status" value="1"/>
</dbReference>
<dbReference type="OrthoDB" id="9803707at2"/>
<evidence type="ECO:0000256" key="3">
    <source>
        <dbReference type="ARBA" id="ARBA00010429"/>
    </source>
</evidence>
<evidence type="ECO:0000256" key="10">
    <source>
        <dbReference type="SAM" id="MobiDB-lite"/>
    </source>
</evidence>
<dbReference type="GO" id="GO:0046872">
    <property type="term" value="F:metal ion binding"/>
    <property type="evidence" value="ECO:0007669"/>
    <property type="project" value="UniProtKB-KW"/>
</dbReference>
<dbReference type="GO" id="GO:0016002">
    <property type="term" value="F:sulfite reductase activity"/>
    <property type="evidence" value="ECO:0007669"/>
    <property type="project" value="TreeGrafter"/>
</dbReference>